<organism evidence="1 2">
    <name type="scientific">Brevibacterium sandarakinum</name>
    <dbReference type="NCBI Taxonomy" id="629680"/>
    <lineage>
        <taxon>Bacteria</taxon>
        <taxon>Bacillati</taxon>
        <taxon>Actinomycetota</taxon>
        <taxon>Actinomycetes</taxon>
        <taxon>Micrococcales</taxon>
        <taxon>Brevibacteriaceae</taxon>
        <taxon>Brevibacterium</taxon>
    </lineage>
</organism>
<sequence length="198" mass="22785">MDSKPLFFFHDTNVLINFSLCDEMDCLKEILQGKGTWTATVQRECDGRGPSNYGISGLGYAAELVLGEPVFPSDDEHVQIRRLRWEMAFAEALDVDLAEQNMKNGDDKHLGEAETITIIQRRMLKAIFVTDDFRARPFAEGIKCIDTWSLVSVGLRLETLNEERVRAMRERLMSLNRISRNHRREIFDAVKFEEWIAG</sequence>
<gene>
    <name evidence="1" type="ORF">SAMN04489751_1294</name>
</gene>
<evidence type="ECO:0000313" key="2">
    <source>
        <dbReference type="Proteomes" id="UP000199700"/>
    </source>
</evidence>
<keyword evidence="2" id="KW-1185">Reference proteome</keyword>
<name>A0A1H1PPY9_BRESA</name>
<dbReference type="OrthoDB" id="3733361at2"/>
<accession>A0A1H1PPY9</accession>
<evidence type="ECO:0008006" key="3">
    <source>
        <dbReference type="Google" id="ProtNLM"/>
    </source>
</evidence>
<reference evidence="1" key="1">
    <citation type="submission" date="2016-10" db="EMBL/GenBank/DDBJ databases">
        <authorList>
            <person name="Varghese N."/>
            <person name="Submissions S."/>
        </authorList>
    </citation>
    <scope>NUCLEOTIDE SEQUENCE [LARGE SCALE GENOMIC DNA]</scope>
    <source>
        <strain evidence="1">DSM 22082</strain>
    </source>
</reference>
<dbReference type="STRING" id="629680.SAMN04489751_1294"/>
<dbReference type="RefSeq" id="WP_092104161.1">
    <property type="nucleotide sequence ID" value="NZ_LT629739.1"/>
</dbReference>
<dbReference type="EMBL" id="LT629739">
    <property type="protein sequence ID" value="SDS12829.1"/>
    <property type="molecule type" value="Genomic_DNA"/>
</dbReference>
<dbReference type="AlphaFoldDB" id="A0A1H1PPY9"/>
<proteinExistence type="predicted"/>
<protein>
    <recommendedName>
        <fullName evidence="3">PIN domain-containing protein</fullName>
    </recommendedName>
</protein>
<evidence type="ECO:0000313" key="1">
    <source>
        <dbReference type="EMBL" id="SDS12829.1"/>
    </source>
</evidence>
<dbReference type="Proteomes" id="UP000199700">
    <property type="component" value="Chromosome"/>
</dbReference>